<evidence type="ECO:0000313" key="2">
    <source>
        <dbReference type="Proteomes" id="UP000009168"/>
    </source>
</evidence>
<protein>
    <submittedName>
        <fullName evidence="1">Uncharacterized protein</fullName>
    </submittedName>
</protein>
<sequence length="125" mass="15121">MFLKLNINFALSCYIQVNIPKNALNFKRNKFATYSCQYFFCYICLIEVGVQKKIAICMNLYIQNMRKHYVRLIVLCTQQIYQINLSVLFNILKRQSTYFFIFHSHKFNPNHQSQNKQKYLFYTNS</sequence>
<proteinExistence type="predicted"/>
<dbReference type="EMBL" id="GG662699">
    <property type="protein sequence ID" value="EWS74343.1"/>
    <property type="molecule type" value="Genomic_DNA"/>
</dbReference>
<reference evidence="2" key="1">
    <citation type="journal article" date="2006" name="PLoS Biol.">
        <title>Macronuclear genome sequence of the ciliate Tetrahymena thermophila, a model eukaryote.</title>
        <authorList>
            <person name="Eisen J.A."/>
            <person name="Coyne R.S."/>
            <person name="Wu M."/>
            <person name="Wu D."/>
            <person name="Thiagarajan M."/>
            <person name="Wortman J.R."/>
            <person name="Badger J.H."/>
            <person name="Ren Q."/>
            <person name="Amedeo P."/>
            <person name="Jones K.M."/>
            <person name="Tallon L.J."/>
            <person name="Delcher A.L."/>
            <person name="Salzberg S.L."/>
            <person name="Silva J.C."/>
            <person name="Haas B.J."/>
            <person name="Majoros W.H."/>
            <person name="Farzad M."/>
            <person name="Carlton J.M."/>
            <person name="Smith R.K. Jr."/>
            <person name="Garg J."/>
            <person name="Pearlman R.E."/>
            <person name="Karrer K.M."/>
            <person name="Sun L."/>
            <person name="Manning G."/>
            <person name="Elde N.C."/>
            <person name="Turkewitz A.P."/>
            <person name="Asai D.J."/>
            <person name="Wilkes D.E."/>
            <person name="Wang Y."/>
            <person name="Cai H."/>
            <person name="Collins K."/>
            <person name="Stewart B.A."/>
            <person name="Lee S.R."/>
            <person name="Wilamowska K."/>
            <person name="Weinberg Z."/>
            <person name="Ruzzo W.L."/>
            <person name="Wloga D."/>
            <person name="Gaertig J."/>
            <person name="Frankel J."/>
            <person name="Tsao C.-C."/>
            <person name="Gorovsky M.A."/>
            <person name="Keeling P.J."/>
            <person name="Waller R.F."/>
            <person name="Patron N.J."/>
            <person name="Cherry J.M."/>
            <person name="Stover N.A."/>
            <person name="Krieger C.J."/>
            <person name="del Toro C."/>
            <person name="Ryder H.F."/>
            <person name="Williamson S.C."/>
            <person name="Barbeau R.A."/>
            <person name="Hamilton E.P."/>
            <person name="Orias E."/>
        </authorList>
    </citation>
    <scope>NUCLEOTIDE SEQUENCE [LARGE SCALE GENOMIC DNA]</scope>
    <source>
        <strain evidence="2">SB210</strain>
    </source>
</reference>
<dbReference type="Proteomes" id="UP000009168">
    <property type="component" value="Unassembled WGS sequence"/>
</dbReference>
<evidence type="ECO:0000313" key="1">
    <source>
        <dbReference type="EMBL" id="EWS74343.1"/>
    </source>
</evidence>
<dbReference type="GeneID" id="24437384"/>
<dbReference type="KEGG" id="tet:TTHERM_000125278"/>
<name>W7XCS1_TETTS</name>
<keyword evidence="2" id="KW-1185">Reference proteome</keyword>
<accession>W7XCS1</accession>
<dbReference type="AlphaFoldDB" id="W7XCS1"/>
<dbReference type="RefSeq" id="XP_012653164.1">
    <property type="nucleotide sequence ID" value="XM_012797710.1"/>
</dbReference>
<gene>
    <name evidence="1" type="ORF">TTHERM_000125278</name>
</gene>
<organism evidence="1 2">
    <name type="scientific">Tetrahymena thermophila (strain SB210)</name>
    <dbReference type="NCBI Taxonomy" id="312017"/>
    <lineage>
        <taxon>Eukaryota</taxon>
        <taxon>Sar</taxon>
        <taxon>Alveolata</taxon>
        <taxon>Ciliophora</taxon>
        <taxon>Intramacronucleata</taxon>
        <taxon>Oligohymenophorea</taxon>
        <taxon>Hymenostomatida</taxon>
        <taxon>Tetrahymenina</taxon>
        <taxon>Tetrahymenidae</taxon>
        <taxon>Tetrahymena</taxon>
    </lineage>
</organism>
<dbReference type="InParanoid" id="W7XCS1"/>